<dbReference type="KEGG" id="crb:17882026"/>
<dbReference type="STRING" id="81985.R0FK16"/>
<organism evidence="1 2">
    <name type="scientific">Capsella rubella</name>
    <dbReference type="NCBI Taxonomy" id="81985"/>
    <lineage>
        <taxon>Eukaryota</taxon>
        <taxon>Viridiplantae</taxon>
        <taxon>Streptophyta</taxon>
        <taxon>Embryophyta</taxon>
        <taxon>Tracheophyta</taxon>
        <taxon>Spermatophyta</taxon>
        <taxon>Magnoliopsida</taxon>
        <taxon>eudicotyledons</taxon>
        <taxon>Gunneridae</taxon>
        <taxon>Pentapetalae</taxon>
        <taxon>rosids</taxon>
        <taxon>malvids</taxon>
        <taxon>Brassicales</taxon>
        <taxon>Brassicaceae</taxon>
        <taxon>Camelineae</taxon>
        <taxon>Capsella</taxon>
    </lineage>
</organism>
<evidence type="ECO:0000313" key="2">
    <source>
        <dbReference type="Proteomes" id="UP000029121"/>
    </source>
</evidence>
<dbReference type="Gene3D" id="3.30.70.330">
    <property type="match status" value="1"/>
</dbReference>
<sequence length="137" mass="15053">MCMSGEDVEEKALQLSGTDVGGWTVIVKPAPLQKELRDPQQTRKATKPHRVRVTGYDTSLPEIDIQMALCNHFSSCGEVTQVLVLPSGSASVFFQGEKYLVKALKLTGSNMGGMNLVVEPNLPRPEDIIIKRQRLST</sequence>
<dbReference type="OrthoDB" id="1113235at2759"/>
<dbReference type="Proteomes" id="UP000029121">
    <property type="component" value="Unassembled WGS sequence"/>
</dbReference>
<accession>R0FK16</accession>
<gene>
    <name evidence="1" type="ORF">CARUB_v10003104mg</name>
</gene>
<reference evidence="2" key="1">
    <citation type="journal article" date="2013" name="Nat. Genet.">
        <title>The Capsella rubella genome and the genomic consequences of rapid mating system evolution.</title>
        <authorList>
            <person name="Slotte T."/>
            <person name="Hazzouri K.M."/>
            <person name="Agren J.A."/>
            <person name="Koenig D."/>
            <person name="Maumus F."/>
            <person name="Guo Y.L."/>
            <person name="Steige K."/>
            <person name="Platts A.E."/>
            <person name="Escobar J.S."/>
            <person name="Newman L.K."/>
            <person name="Wang W."/>
            <person name="Mandakova T."/>
            <person name="Vello E."/>
            <person name="Smith L.M."/>
            <person name="Henz S.R."/>
            <person name="Steffen J."/>
            <person name="Takuno S."/>
            <person name="Brandvain Y."/>
            <person name="Coop G."/>
            <person name="Andolfatto P."/>
            <person name="Hu T.T."/>
            <person name="Blanchette M."/>
            <person name="Clark R.M."/>
            <person name="Quesneville H."/>
            <person name="Nordborg M."/>
            <person name="Gaut B.S."/>
            <person name="Lysak M.A."/>
            <person name="Jenkins J."/>
            <person name="Grimwood J."/>
            <person name="Chapman J."/>
            <person name="Prochnik S."/>
            <person name="Shu S."/>
            <person name="Rokhsar D."/>
            <person name="Schmutz J."/>
            <person name="Weigel D."/>
            <person name="Wright S.I."/>
        </authorList>
    </citation>
    <scope>NUCLEOTIDE SEQUENCE [LARGE SCALE GENOMIC DNA]</scope>
    <source>
        <strain evidence="2">cv. Monte Gargano</strain>
    </source>
</reference>
<dbReference type="InterPro" id="IPR035979">
    <property type="entry name" value="RBD_domain_sf"/>
</dbReference>
<dbReference type="InterPro" id="IPR012677">
    <property type="entry name" value="Nucleotide-bd_a/b_plait_sf"/>
</dbReference>
<dbReference type="EMBL" id="KB870810">
    <property type="protein sequence ID" value="EOA22456.1"/>
    <property type="molecule type" value="Genomic_DNA"/>
</dbReference>
<protein>
    <recommendedName>
        <fullName evidence="3">RRM domain-containing protein</fullName>
    </recommendedName>
</protein>
<dbReference type="SUPFAM" id="SSF54928">
    <property type="entry name" value="RNA-binding domain, RBD"/>
    <property type="match status" value="1"/>
</dbReference>
<feature type="non-terminal residue" evidence="1">
    <location>
        <position position="137"/>
    </location>
</feature>
<dbReference type="GO" id="GO:0003676">
    <property type="term" value="F:nucleic acid binding"/>
    <property type="evidence" value="ECO:0007669"/>
    <property type="project" value="InterPro"/>
</dbReference>
<name>R0FK16_9BRAS</name>
<evidence type="ECO:0008006" key="3">
    <source>
        <dbReference type="Google" id="ProtNLM"/>
    </source>
</evidence>
<evidence type="ECO:0000313" key="1">
    <source>
        <dbReference type="EMBL" id="EOA22456.1"/>
    </source>
</evidence>
<proteinExistence type="predicted"/>
<dbReference type="AlphaFoldDB" id="R0FK16"/>
<keyword evidence="2" id="KW-1185">Reference proteome</keyword>